<organism evidence="1 2">
    <name type="scientific">Melastoma candidum</name>
    <dbReference type="NCBI Taxonomy" id="119954"/>
    <lineage>
        <taxon>Eukaryota</taxon>
        <taxon>Viridiplantae</taxon>
        <taxon>Streptophyta</taxon>
        <taxon>Embryophyta</taxon>
        <taxon>Tracheophyta</taxon>
        <taxon>Spermatophyta</taxon>
        <taxon>Magnoliopsida</taxon>
        <taxon>eudicotyledons</taxon>
        <taxon>Gunneridae</taxon>
        <taxon>Pentapetalae</taxon>
        <taxon>rosids</taxon>
        <taxon>malvids</taxon>
        <taxon>Myrtales</taxon>
        <taxon>Melastomataceae</taxon>
        <taxon>Melastomatoideae</taxon>
        <taxon>Melastomateae</taxon>
        <taxon>Melastoma</taxon>
    </lineage>
</organism>
<keyword evidence="2" id="KW-1185">Reference proteome</keyword>
<comment type="caution">
    <text evidence="1">The sequence shown here is derived from an EMBL/GenBank/DDBJ whole genome shotgun (WGS) entry which is preliminary data.</text>
</comment>
<accession>A0ACB9LIN2</accession>
<proteinExistence type="predicted"/>
<protein>
    <submittedName>
        <fullName evidence="1">Uncharacterized protein</fullName>
    </submittedName>
</protein>
<evidence type="ECO:0000313" key="1">
    <source>
        <dbReference type="EMBL" id="KAI4310565.1"/>
    </source>
</evidence>
<sequence length="377" mass="41722">MATAAAASLVADASNGSTTYDRMKAIKEFDEAKIGVKGLSDSGADTIPEYFRHPQSSLSDLKPVRTSTAKGIPVIDLSSLNDLAQRPKIVQQVKDAAKTWGFFQVVNHGVPTSVLDSTLEAVKNFHELPQEVKSKYYKRQELGGVAYTSNNDLYRSSAASWHDYIQAWLSPVPLNEEDLPEVCRKEVVAWNGHVKGVGEAVMEVLSEGLGLDKGKFKELSFPDIRLFVGSYYPYCPQSDLTLGLTSHTDPGVVTVLLPNEVKGLQIRHDGEWVEIEPVPGRLIVNVGDLLQIVSNGEYSSVEHRVVANGSKEPRVSAIVFFNLYRWREGDVYGPLPELVSAERPAIYRDFTKEEFNSNFYSKGLDSKSLVDKIKIVN</sequence>
<dbReference type="Proteomes" id="UP001057402">
    <property type="component" value="Chromosome 11"/>
</dbReference>
<reference evidence="2" key="1">
    <citation type="journal article" date="2023" name="Front. Plant Sci.">
        <title>Chromosomal-level genome assembly of Melastoma candidum provides insights into trichome evolution.</title>
        <authorList>
            <person name="Zhong Y."/>
            <person name="Wu W."/>
            <person name="Sun C."/>
            <person name="Zou P."/>
            <person name="Liu Y."/>
            <person name="Dai S."/>
            <person name="Zhou R."/>
        </authorList>
    </citation>
    <scope>NUCLEOTIDE SEQUENCE [LARGE SCALE GENOMIC DNA]</scope>
</reference>
<dbReference type="EMBL" id="CM042890">
    <property type="protein sequence ID" value="KAI4310565.1"/>
    <property type="molecule type" value="Genomic_DNA"/>
</dbReference>
<name>A0ACB9LIN2_9MYRT</name>
<gene>
    <name evidence="1" type="ORF">MLD38_035534</name>
</gene>
<evidence type="ECO:0000313" key="2">
    <source>
        <dbReference type="Proteomes" id="UP001057402"/>
    </source>
</evidence>